<dbReference type="CDD" id="cd00130">
    <property type="entry name" value="PAS"/>
    <property type="match status" value="1"/>
</dbReference>
<dbReference type="PROSITE" id="PS50113">
    <property type="entry name" value="PAC"/>
    <property type="match status" value="1"/>
</dbReference>
<dbReference type="NCBIfam" id="TIGR00254">
    <property type="entry name" value="GGDEF"/>
    <property type="match status" value="1"/>
</dbReference>
<dbReference type="PANTHER" id="PTHR46663:SF4">
    <property type="entry name" value="DIGUANYLATE CYCLASE DGCT-RELATED"/>
    <property type="match status" value="1"/>
</dbReference>
<dbReference type="InterPro" id="IPR029787">
    <property type="entry name" value="Nucleotide_cyclase"/>
</dbReference>
<keyword evidence="1" id="KW-1133">Transmembrane helix</keyword>
<dbReference type="InterPro" id="IPR035965">
    <property type="entry name" value="PAS-like_dom_sf"/>
</dbReference>
<dbReference type="NCBIfam" id="TIGR00229">
    <property type="entry name" value="sensory_box"/>
    <property type="match status" value="1"/>
</dbReference>
<dbReference type="InterPro" id="IPR000160">
    <property type="entry name" value="GGDEF_dom"/>
</dbReference>
<dbReference type="InterPro" id="IPR001610">
    <property type="entry name" value="PAC"/>
</dbReference>
<evidence type="ECO:0000259" key="3">
    <source>
        <dbReference type="PROSITE" id="PS50887"/>
    </source>
</evidence>
<comment type="caution">
    <text evidence="4">The sequence shown here is derived from an EMBL/GenBank/DDBJ whole genome shotgun (WGS) entry which is preliminary data.</text>
</comment>
<dbReference type="Pfam" id="PF08447">
    <property type="entry name" value="PAS_3"/>
    <property type="match status" value="1"/>
</dbReference>
<gene>
    <name evidence="4" type="ORF">A9Q02_12475</name>
</gene>
<dbReference type="SUPFAM" id="SSF53850">
    <property type="entry name" value="Periplasmic binding protein-like II"/>
    <property type="match status" value="1"/>
</dbReference>
<feature type="domain" description="PAC" evidence="2">
    <location>
        <begin position="397"/>
        <end position="449"/>
    </location>
</feature>
<dbReference type="Gene3D" id="3.30.70.270">
    <property type="match status" value="1"/>
</dbReference>
<dbReference type="PROSITE" id="PS50887">
    <property type="entry name" value="GGDEF"/>
    <property type="match status" value="1"/>
</dbReference>
<feature type="transmembrane region" description="Helical" evidence="1">
    <location>
        <begin position="285"/>
        <end position="305"/>
    </location>
</feature>
<dbReference type="SMART" id="SM00267">
    <property type="entry name" value="GGDEF"/>
    <property type="match status" value="1"/>
</dbReference>
<keyword evidence="1" id="KW-0472">Membrane</keyword>
<dbReference type="InterPro" id="IPR043128">
    <property type="entry name" value="Rev_trsase/Diguanyl_cyclase"/>
</dbReference>
<feature type="domain" description="GGDEF" evidence="3">
    <location>
        <begin position="481"/>
        <end position="612"/>
    </location>
</feature>
<dbReference type="SUPFAM" id="SSF55785">
    <property type="entry name" value="PYP-like sensor domain (PAS domain)"/>
    <property type="match status" value="1"/>
</dbReference>
<proteinExistence type="predicted"/>
<name>A0A2H3KVE7_9CHLR</name>
<dbReference type="CDD" id="cd13708">
    <property type="entry name" value="PBP2_BvgS_like_1"/>
    <property type="match status" value="1"/>
</dbReference>
<protein>
    <submittedName>
        <fullName evidence="4">Diguanylate cyclase</fullName>
    </submittedName>
</protein>
<dbReference type="InterPro" id="IPR000700">
    <property type="entry name" value="PAS-assoc_C"/>
</dbReference>
<organism evidence="4 5">
    <name type="scientific">Candidatus Chloroploca asiatica</name>
    <dbReference type="NCBI Taxonomy" id="1506545"/>
    <lineage>
        <taxon>Bacteria</taxon>
        <taxon>Bacillati</taxon>
        <taxon>Chloroflexota</taxon>
        <taxon>Chloroflexia</taxon>
        <taxon>Chloroflexales</taxon>
        <taxon>Chloroflexineae</taxon>
        <taxon>Oscillochloridaceae</taxon>
        <taxon>Candidatus Chloroploca</taxon>
    </lineage>
</organism>
<dbReference type="AlphaFoldDB" id="A0A2H3KVE7"/>
<evidence type="ECO:0000256" key="1">
    <source>
        <dbReference type="SAM" id="Phobius"/>
    </source>
</evidence>
<dbReference type="SMART" id="SM00086">
    <property type="entry name" value="PAC"/>
    <property type="match status" value="1"/>
</dbReference>
<dbReference type="SUPFAM" id="SSF55073">
    <property type="entry name" value="Nucleotide cyclase"/>
    <property type="match status" value="1"/>
</dbReference>
<dbReference type="Gene3D" id="3.40.190.10">
    <property type="entry name" value="Periplasmic binding protein-like II"/>
    <property type="match status" value="2"/>
</dbReference>
<dbReference type="FunFam" id="3.30.70.270:FF:000001">
    <property type="entry name" value="Diguanylate cyclase domain protein"/>
    <property type="match status" value="1"/>
</dbReference>
<sequence length="612" mass="69761">MFVAVGLVSLLIIGGLLFWQPGVKSTRDDPPIAPDVATIKVELSPTERAYLDALGPITVAPDPDWIPYERIDEQGKFVGIAADMFDLLAERLDVEFAYVITRDWDQAIELSKAGEVSILPFLNQTPAREAWLIFTEPLLIDPNVFITREEHPFIFDATQLSDTTLVLPSGTSVEERVRRDFPNLMVVTVPSENAVFQAVSNRQADLTLRSLTIAAYTIRKEGLFNLKIAGQAPESYVNRLRIGVLKDERMLRDILDKGIATITPREREAIINRHVNITIVQPFDYGLLLRIAGILAVLAGIWFYWSMRIRTINASLRESERSKALLIANLPGVAYRCRFDHNWTMEFVSEGCLKLTGYPSEALLYNRKVAYNDLINPEDRAWIWERWQAASEQRTSVQLEYRLITADQREKWIFEQGAFVYDDAGQIQAIEGLLIDITDRKQAEEEVYRVSIHDDLTGIYNRRYIFDRLQTLMKEYERNCRDFAVVLIDLDFFKTVNDTYGHQGGDFVLQQFAQLLSSSCRPYDLVGRYGGEEFIVIALNLDHEAMGCLMKRVRERLDEHTFVFEGQRITVTFSAGIAASSEAGVGFSIETLISQADKRLYDAKELGRDRII</sequence>
<dbReference type="Pfam" id="PF00990">
    <property type="entry name" value="GGDEF"/>
    <property type="match status" value="1"/>
</dbReference>
<dbReference type="EMBL" id="LYXE01000075">
    <property type="protein sequence ID" value="PDV99313.1"/>
    <property type="molecule type" value="Genomic_DNA"/>
</dbReference>
<dbReference type="RefSeq" id="WP_216361477.1">
    <property type="nucleotide sequence ID" value="NZ_LYXE01000075.1"/>
</dbReference>
<reference evidence="4 5" key="1">
    <citation type="submission" date="2016-05" db="EMBL/GenBank/DDBJ databases">
        <authorList>
            <person name="Lavstsen T."/>
            <person name="Jespersen J.S."/>
        </authorList>
    </citation>
    <scope>NUCLEOTIDE SEQUENCE [LARGE SCALE GENOMIC DNA]</scope>
    <source>
        <strain evidence="4 5">B7-9</strain>
    </source>
</reference>
<dbReference type="InterPro" id="IPR000014">
    <property type="entry name" value="PAS"/>
</dbReference>
<dbReference type="SMART" id="SM00062">
    <property type="entry name" value="PBPb"/>
    <property type="match status" value="1"/>
</dbReference>
<dbReference type="CDD" id="cd01949">
    <property type="entry name" value="GGDEF"/>
    <property type="match status" value="1"/>
</dbReference>
<evidence type="ECO:0000259" key="2">
    <source>
        <dbReference type="PROSITE" id="PS50113"/>
    </source>
</evidence>
<dbReference type="Proteomes" id="UP000220922">
    <property type="component" value="Unassembled WGS sequence"/>
</dbReference>
<dbReference type="PANTHER" id="PTHR46663">
    <property type="entry name" value="DIGUANYLATE CYCLASE DGCT-RELATED"/>
    <property type="match status" value="1"/>
</dbReference>
<dbReference type="Pfam" id="PF00497">
    <property type="entry name" value="SBP_bac_3"/>
    <property type="match status" value="1"/>
</dbReference>
<evidence type="ECO:0000313" key="5">
    <source>
        <dbReference type="Proteomes" id="UP000220922"/>
    </source>
</evidence>
<dbReference type="InterPro" id="IPR001638">
    <property type="entry name" value="Solute-binding_3/MltF_N"/>
</dbReference>
<keyword evidence="5" id="KW-1185">Reference proteome</keyword>
<dbReference type="InterPro" id="IPR013655">
    <property type="entry name" value="PAS_fold_3"/>
</dbReference>
<dbReference type="Gene3D" id="3.30.450.20">
    <property type="entry name" value="PAS domain"/>
    <property type="match status" value="1"/>
</dbReference>
<evidence type="ECO:0000313" key="4">
    <source>
        <dbReference type="EMBL" id="PDV99313.1"/>
    </source>
</evidence>
<dbReference type="InterPro" id="IPR052163">
    <property type="entry name" value="DGC-Regulatory_Protein"/>
</dbReference>
<keyword evidence="1" id="KW-0812">Transmembrane</keyword>
<accession>A0A2H3KVE7</accession>